<reference evidence="1" key="1">
    <citation type="journal article" date="2022" name="Int. J. Mol. Sci.">
        <title>Draft Genome of Tanacetum Coccineum: Genomic Comparison of Closely Related Tanacetum-Family Plants.</title>
        <authorList>
            <person name="Yamashiro T."/>
            <person name="Shiraishi A."/>
            <person name="Nakayama K."/>
            <person name="Satake H."/>
        </authorList>
    </citation>
    <scope>NUCLEOTIDE SEQUENCE</scope>
</reference>
<comment type="caution">
    <text evidence="1">The sequence shown here is derived from an EMBL/GenBank/DDBJ whole genome shotgun (WGS) entry which is preliminary data.</text>
</comment>
<name>A0ABQ5IKV0_9ASTR</name>
<accession>A0ABQ5IKV0</accession>
<gene>
    <name evidence="1" type="ORF">Tco_1110643</name>
</gene>
<organism evidence="1 2">
    <name type="scientific">Tanacetum coccineum</name>
    <dbReference type="NCBI Taxonomy" id="301880"/>
    <lineage>
        <taxon>Eukaryota</taxon>
        <taxon>Viridiplantae</taxon>
        <taxon>Streptophyta</taxon>
        <taxon>Embryophyta</taxon>
        <taxon>Tracheophyta</taxon>
        <taxon>Spermatophyta</taxon>
        <taxon>Magnoliopsida</taxon>
        <taxon>eudicotyledons</taxon>
        <taxon>Gunneridae</taxon>
        <taxon>Pentapetalae</taxon>
        <taxon>asterids</taxon>
        <taxon>campanulids</taxon>
        <taxon>Asterales</taxon>
        <taxon>Asteraceae</taxon>
        <taxon>Asteroideae</taxon>
        <taxon>Anthemideae</taxon>
        <taxon>Anthemidinae</taxon>
        <taxon>Tanacetum</taxon>
    </lineage>
</organism>
<sequence>MSMGSFSCVGGGGGTLGGAMDDEEVALVDGVFDGALGDESWCFGEGVLVSSLVRSMNNYLGGMMVIFGLLKGLEVEALVDVMEVMVVDDDEGDDELEVKSRGRFIR</sequence>
<dbReference type="EMBL" id="BQNB010020850">
    <property type="protein sequence ID" value="GJU00305.1"/>
    <property type="molecule type" value="Genomic_DNA"/>
</dbReference>
<keyword evidence="2" id="KW-1185">Reference proteome</keyword>
<evidence type="ECO:0000313" key="1">
    <source>
        <dbReference type="EMBL" id="GJU00305.1"/>
    </source>
</evidence>
<evidence type="ECO:0000313" key="2">
    <source>
        <dbReference type="Proteomes" id="UP001151760"/>
    </source>
</evidence>
<reference evidence="1" key="2">
    <citation type="submission" date="2022-01" db="EMBL/GenBank/DDBJ databases">
        <authorList>
            <person name="Yamashiro T."/>
            <person name="Shiraishi A."/>
            <person name="Satake H."/>
            <person name="Nakayama K."/>
        </authorList>
    </citation>
    <scope>NUCLEOTIDE SEQUENCE</scope>
</reference>
<protein>
    <submittedName>
        <fullName evidence="1">Uncharacterized protein</fullName>
    </submittedName>
</protein>
<dbReference type="Proteomes" id="UP001151760">
    <property type="component" value="Unassembled WGS sequence"/>
</dbReference>
<proteinExistence type="predicted"/>